<evidence type="ECO:0000256" key="12">
    <source>
        <dbReference type="RuleBase" id="RU000489"/>
    </source>
</evidence>
<dbReference type="InParanoid" id="G2WXM4"/>
<dbReference type="Pfam" id="PF00704">
    <property type="entry name" value="Glyco_hydro_18"/>
    <property type="match status" value="1"/>
</dbReference>
<evidence type="ECO:0000256" key="8">
    <source>
        <dbReference type="ARBA" id="ARBA00023024"/>
    </source>
</evidence>
<dbReference type="EMBL" id="DS572698">
    <property type="protein sequence ID" value="EGY20832.1"/>
    <property type="molecule type" value="Genomic_DNA"/>
</dbReference>
<dbReference type="Gene3D" id="3.10.50.10">
    <property type="match status" value="1"/>
</dbReference>
<dbReference type="GeneID" id="20703819"/>
<dbReference type="InterPro" id="IPR050314">
    <property type="entry name" value="Glycosyl_Hydrlase_18"/>
</dbReference>
<keyword evidence="5" id="KW-0964">Secreted</keyword>
<evidence type="ECO:0000313" key="15">
    <source>
        <dbReference type="Proteomes" id="UP000001611"/>
    </source>
</evidence>
<dbReference type="PROSITE" id="PS51910">
    <property type="entry name" value="GH18_2"/>
    <property type="match status" value="1"/>
</dbReference>
<proteinExistence type="inferred from homology"/>
<evidence type="ECO:0000256" key="2">
    <source>
        <dbReference type="ARBA" id="ARBA00004613"/>
    </source>
</evidence>
<dbReference type="GO" id="GO:0005576">
    <property type="term" value="C:extracellular region"/>
    <property type="evidence" value="ECO:0007669"/>
    <property type="project" value="UniProtKB-SubCell"/>
</dbReference>
<dbReference type="OMA" id="WMGNFTA"/>
<keyword evidence="10 12" id="KW-0326">Glycosidase</keyword>
<dbReference type="PROSITE" id="PS01095">
    <property type="entry name" value="GH18_1"/>
    <property type="match status" value="1"/>
</dbReference>
<sequence length="344" mass="38305">MQAIYGRDYHPQDLPATKVTHVLYAFLNLRPSGEVYPLDTYADLEKHYPTDSWNESGLNAYGCVKQLFLVKKYNRHIKTMLSIGGWTLSTNFPIAASTEAGRLTFARSAVALMKDWGFDGIDIDWEYPGSEKEAEDFALLLTAVRDELNAYKSKYSPDYDFLLTIASSAGPTHYEKLDLERISGIVDTFYLMAYDYSGSWDVYAAHQANLYTNDVNDTTTPFSTDAAVTAYLNAGVPASQIALGMPLYGRAFQNTDGLGKPFSGIGGGSWENGVWDYKVLPQPGATVSNDDVAQASFSYDQQSRTFISFDTPSTLRTKVSYIKDKGLVGSMFWENLSMENEDWA</sequence>
<gene>
    <name evidence="14" type="ORF">VDAG_02356</name>
</gene>
<comment type="subcellular location">
    <subcellularLocation>
        <location evidence="2">Secreted</location>
    </subcellularLocation>
</comment>
<keyword evidence="15" id="KW-1185">Reference proteome</keyword>
<evidence type="ECO:0000256" key="10">
    <source>
        <dbReference type="ARBA" id="ARBA00023295"/>
    </source>
</evidence>
<dbReference type="RefSeq" id="XP_009651304.1">
    <property type="nucleotide sequence ID" value="XM_009653009.1"/>
</dbReference>
<evidence type="ECO:0000256" key="1">
    <source>
        <dbReference type="ARBA" id="ARBA00000822"/>
    </source>
</evidence>
<comment type="similarity">
    <text evidence="3">Belongs to the glycosyl hydrolase 18 family. Chitinase class V subfamily.</text>
</comment>
<evidence type="ECO:0000256" key="5">
    <source>
        <dbReference type="ARBA" id="ARBA00022525"/>
    </source>
</evidence>
<keyword evidence="7 12" id="KW-0378">Hydrolase</keyword>
<evidence type="ECO:0000256" key="9">
    <source>
        <dbReference type="ARBA" id="ARBA00023277"/>
    </source>
</evidence>
<dbReference type="Gene3D" id="3.20.20.80">
    <property type="entry name" value="Glycosidases"/>
    <property type="match status" value="1"/>
</dbReference>
<dbReference type="CDD" id="cd06548">
    <property type="entry name" value="GH18_chitinase"/>
    <property type="match status" value="1"/>
</dbReference>
<dbReference type="SUPFAM" id="SSF51445">
    <property type="entry name" value="(Trans)glycosidases"/>
    <property type="match status" value="1"/>
</dbReference>
<evidence type="ECO:0000313" key="14">
    <source>
        <dbReference type="EMBL" id="EGY20832.1"/>
    </source>
</evidence>
<dbReference type="InterPro" id="IPR001579">
    <property type="entry name" value="Glyco_hydro_18_chit_AS"/>
</dbReference>
<comment type="catalytic activity">
    <reaction evidence="1">
        <text>Random endo-hydrolysis of N-acetyl-beta-D-glucosaminide (1-&gt;4)-beta-linkages in chitin and chitodextrins.</text>
        <dbReference type="EC" id="3.2.1.14"/>
    </reaction>
</comment>
<accession>G2WXM4</accession>
<dbReference type="Proteomes" id="UP000001611">
    <property type="component" value="Chromosome 3"/>
</dbReference>
<evidence type="ECO:0000259" key="13">
    <source>
        <dbReference type="PROSITE" id="PS51910"/>
    </source>
</evidence>
<evidence type="ECO:0000256" key="7">
    <source>
        <dbReference type="ARBA" id="ARBA00022801"/>
    </source>
</evidence>
<dbReference type="OrthoDB" id="76388at2759"/>
<keyword evidence="9" id="KW-0119">Carbohydrate metabolism</keyword>
<dbReference type="GO" id="GO:0000272">
    <property type="term" value="P:polysaccharide catabolic process"/>
    <property type="evidence" value="ECO:0007669"/>
    <property type="project" value="UniProtKB-KW"/>
</dbReference>
<organism evidence="14 15">
    <name type="scientific">Verticillium dahliae (strain VdLs.17 / ATCC MYA-4575 / FGSC 10137)</name>
    <name type="common">Verticillium wilt</name>
    <dbReference type="NCBI Taxonomy" id="498257"/>
    <lineage>
        <taxon>Eukaryota</taxon>
        <taxon>Fungi</taxon>
        <taxon>Dikarya</taxon>
        <taxon>Ascomycota</taxon>
        <taxon>Pezizomycotina</taxon>
        <taxon>Sordariomycetes</taxon>
        <taxon>Hypocreomycetidae</taxon>
        <taxon>Glomerellales</taxon>
        <taxon>Plectosphaerellaceae</taxon>
        <taxon>Verticillium</taxon>
    </lineage>
</organism>
<keyword evidence="11" id="KW-0624">Polysaccharide degradation</keyword>
<dbReference type="SUPFAM" id="SSF54556">
    <property type="entry name" value="Chitinase insertion domain"/>
    <property type="match status" value="1"/>
</dbReference>
<evidence type="ECO:0000256" key="11">
    <source>
        <dbReference type="ARBA" id="ARBA00023326"/>
    </source>
</evidence>
<evidence type="ECO:0000256" key="4">
    <source>
        <dbReference type="ARBA" id="ARBA00012729"/>
    </source>
</evidence>
<dbReference type="PANTHER" id="PTHR11177">
    <property type="entry name" value="CHITINASE"/>
    <property type="match status" value="1"/>
</dbReference>
<dbReference type="FunCoup" id="G2WXM4">
    <property type="interactions" value="549"/>
</dbReference>
<dbReference type="InterPro" id="IPR011583">
    <property type="entry name" value="Chitinase_II/V-like_cat"/>
</dbReference>
<protein>
    <recommendedName>
        <fullName evidence="4">chitinase</fullName>
        <ecNumber evidence="4">3.2.1.14</ecNumber>
    </recommendedName>
</protein>
<dbReference type="AlphaFoldDB" id="G2WXM4"/>
<reference evidence="14 15" key="1">
    <citation type="submission" date="2008-03" db="EMBL/GenBank/DDBJ databases">
        <title>The Genome Sequence of Verticillium dahliae VdLs.17.</title>
        <authorList>
            <consortium name="The Broad Institute Genome Sequencing Platform"/>
            <person name="Ma L.-J.J."/>
            <person name="Klosterman S.J."/>
            <person name="Subbarao K."/>
            <person name="Dobinson K."/>
            <person name="Veronese P."/>
            <person name="Kang S."/>
            <person name="Gold S.E."/>
            <person name="Young S."/>
            <person name="Jaffe D."/>
            <person name="Gnerre S."/>
            <person name="Berlin A."/>
            <person name="Heiman D."/>
            <person name="Hepburn T."/>
            <person name="Sykes S."/>
            <person name="Alvarado L."/>
            <person name="Kodira C.D."/>
            <person name="Lander E."/>
            <person name="Galagan J."/>
            <person name="Nusbaum C."/>
            <person name="Birren B."/>
        </authorList>
    </citation>
    <scope>NUCLEOTIDE SEQUENCE [LARGE SCALE GENOMIC DNA]</scope>
    <source>
        <strain evidence="15">VdLs.17 / ATCC MYA-4575 / FGSC 10137</strain>
    </source>
</reference>
<dbReference type="InterPro" id="IPR029070">
    <property type="entry name" value="Chitinase_insertion_sf"/>
</dbReference>
<dbReference type="SMART" id="SM00636">
    <property type="entry name" value="Glyco_18"/>
    <property type="match status" value="1"/>
</dbReference>
<dbReference type="PANTHER" id="PTHR11177:SF317">
    <property type="entry name" value="CHITINASE 12-RELATED"/>
    <property type="match status" value="1"/>
</dbReference>
<dbReference type="KEGG" id="vda:VDAG_02356"/>
<feature type="domain" description="GH18" evidence="13">
    <location>
        <begin position="1"/>
        <end position="344"/>
    </location>
</feature>
<dbReference type="FunFam" id="3.20.20.80:FF:000075">
    <property type="entry name" value="Sporulation-specific chitinase"/>
    <property type="match status" value="1"/>
</dbReference>
<dbReference type="eggNOG" id="KOG2806">
    <property type="taxonomic scope" value="Eukaryota"/>
</dbReference>
<dbReference type="EC" id="3.2.1.14" evidence="4"/>
<evidence type="ECO:0000256" key="6">
    <source>
        <dbReference type="ARBA" id="ARBA00022729"/>
    </source>
</evidence>
<dbReference type="GO" id="GO:0006032">
    <property type="term" value="P:chitin catabolic process"/>
    <property type="evidence" value="ECO:0007669"/>
    <property type="project" value="UniProtKB-KW"/>
</dbReference>
<evidence type="ECO:0000256" key="3">
    <source>
        <dbReference type="ARBA" id="ARBA00008682"/>
    </source>
</evidence>
<keyword evidence="8" id="KW-0146">Chitin degradation</keyword>
<dbReference type="InterPro" id="IPR017853">
    <property type="entry name" value="GH"/>
</dbReference>
<name>G2WXM4_VERDV</name>
<dbReference type="STRING" id="498257.G2WXM4"/>
<dbReference type="HOGENOM" id="CLU_002833_1_0_1"/>
<dbReference type="GO" id="GO:0008061">
    <property type="term" value="F:chitin binding"/>
    <property type="evidence" value="ECO:0007669"/>
    <property type="project" value="InterPro"/>
</dbReference>
<dbReference type="InterPro" id="IPR001223">
    <property type="entry name" value="Glyco_hydro18_cat"/>
</dbReference>
<dbReference type="GO" id="GO:0008843">
    <property type="term" value="F:endochitinase activity"/>
    <property type="evidence" value="ECO:0007669"/>
    <property type="project" value="UniProtKB-EC"/>
</dbReference>
<keyword evidence="6" id="KW-0732">Signal</keyword>
<dbReference type="FunFam" id="3.10.50.10:FF:000005">
    <property type="entry name" value="Endochitinase B1"/>
    <property type="match status" value="1"/>
</dbReference>